<gene>
    <name evidence="1" type="ORF">CR513_51007</name>
</gene>
<name>A0A371EUY8_MUCPR</name>
<evidence type="ECO:0000313" key="1">
    <source>
        <dbReference type="EMBL" id="RDX69824.1"/>
    </source>
</evidence>
<organism evidence="1 2">
    <name type="scientific">Mucuna pruriens</name>
    <name type="common">Velvet bean</name>
    <name type="synonym">Dolichos pruriens</name>
    <dbReference type="NCBI Taxonomy" id="157652"/>
    <lineage>
        <taxon>Eukaryota</taxon>
        <taxon>Viridiplantae</taxon>
        <taxon>Streptophyta</taxon>
        <taxon>Embryophyta</taxon>
        <taxon>Tracheophyta</taxon>
        <taxon>Spermatophyta</taxon>
        <taxon>Magnoliopsida</taxon>
        <taxon>eudicotyledons</taxon>
        <taxon>Gunneridae</taxon>
        <taxon>Pentapetalae</taxon>
        <taxon>rosids</taxon>
        <taxon>fabids</taxon>
        <taxon>Fabales</taxon>
        <taxon>Fabaceae</taxon>
        <taxon>Papilionoideae</taxon>
        <taxon>50 kb inversion clade</taxon>
        <taxon>NPAAA clade</taxon>
        <taxon>indigoferoid/millettioid clade</taxon>
        <taxon>Phaseoleae</taxon>
        <taxon>Mucuna</taxon>
    </lineage>
</organism>
<keyword evidence="2" id="KW-1185">Reference proteome</keyword>
<sequence>MTPIWNYLHNGTSSEDEAEAAKVHGTANQYVTKWIKAEPLAQITILTYETDAMISVKIGKPSQRRSSLDPSKNPSAMRVDHDLVEEAREQECIRQATCRQWVSHRYNSKV</sequence>
<feature type="non-terminal residue" evidence="1">
    <location>
        <position position="1"/>
    </location>
</feature>
<protein>
    <submittedName>
        <fullName evidence="1">Uncharacterized protein</fullName>
    </submittedName>
</protein>
<proteinExistence type="predicted"/>
<comment type="caution">
    <text evidence="1">The sequence shown here is derived from an EMBL/GenBank/DDBJ whole genome shotgun (WGS) entry which is preliminary data.</text>
</comment>
<dbReference type="Proteomes" id="UP000257109">
    <property type="component" value="Unassembled WGS sequence"/>
</dbReference>
<accession>A0A371EUY8</accession>
<evidence type="ECO:0000313" key="2">
    <source>
        <dbReference type="Proteomes" id="UP000257109"/>
    </source>
</evidence>
<dbReference type="EMBL" id="QJKJ01011949">
    <property type="protein sequence ID" value="RDX69824.1"/>
    <property type="molecule type" value="Genomic_DNA"/>
</dbReference>
<dbReference type="AlphaFoldDB" id="A0A371EUY8"/>
<reference evidence="1" key="1">
    <citation type="submission" date="2018-05" db="EMBL/GenBank/DDBJ databases">
        <title>Draft genome of Mucuna pruriens seed.</title>
        <authorList>
            <person name="Nnadi N.E."/>
            <person name="Vos R."/>
            <person name="Hasami M.H."/>
            <person name="Devisetty U.K."/>
            <person name="Aguiy J.C."/>
        </authorList>
    </citation>
    <scope>NUCLEOTIDE SEQUENCE [LARGE SCALE GENOMIC DNA]</scope>
    <source>
        <strain evidence="1">JCA_2017</strain>
    </source>
</reference>